<evidence type="ECO:0000313" key="2">
    <source>
        <dbReference type="Proteomes" id="UP000217163"/>
    </source>
</evidence>
<sequence>MSAFFRLFLRFFAAQRHSLFEGVAHFVEAFVVQIVNAPGALCAQVDQFFIVAHGLPLSDTGKQCQ</sequence>
<reference evidence="2" key="1">
    <citation type="journal article" date="2016" name="Sci. Rep.">
        <title>Genome analysis of the kiwifruit canker pathogen Pseudomonas syringae pv. actinidiae biovar 5.</title>
        <authorList>
            <person name="Fujikawa T."/>
            <person name="Sawada H."/>
        </authorList>
    </citation>
    <scope>NUCLEOTIDE SEQUENCE [LARGE SCALE GENOMIC DNA]</scope>
    <source>
        <strain evidence="2">MAFF 212061</strain>
    </source>
</reference>
<dbReference type="AlphaFoldDB" id="A0A261WNT1"/>
<gene>
    <name evidence="1" type="ORF">CFN58_02550</name>
</gene>
<name>A0A261WNT1_9PSED</name>
<dbReference type="EMBL" id="NKQU01000038">
    <property type="protein sequence ID" value="OZI87632.1"/>
    <property type="molecule type" value="Genomic_DNA"/>
</dbReference>
<protein>
    <submittedName>
        <fullName evidence="1">Uncharacterized protein</fullName>
    </submittedName>
</protein>
<organism evidence="1 2">
    <name type="scientific">Pseudomonas avellanae</name>
    <dbReference type="NCBI Taxonomy" id="46257"/>
    <lineage>
        <taxon>Bacteria</taxon>
        <taxon>Pseudomonadati</taxon>
        <taxon>Pseudomonadota</taxon>
        <taxon>Gammaproteobacteria</taxon>
        <taxon>Pseudomonadales</taxon>
        <taxon>Pseudomonadaceae</taxon>
        <taxon>Pseudomonas</taxon>
    </lineage>
</organism>
<proteinExistence type="predicted"/>
<evidence type="ECO:0000313" key="1">
    <source>
        <dbReference type="EMBL" id="OZI87632.1"/>
    </source>
</evidence>
<accession>A0A261WNT1</accession>
<dbReference type="Proteomes" id="UP000217163">
    <property type="component" value="Unassembled WGS sequence"/>
</dbReference>
<comment type="caution">
    <text evidence="1">The sequence shown here is derived from an EMBL/GenBank/DDBJ whole genome shotgun (WGS) entry which is preliminary data.</text>
</comment>